<feature type="domain" description="DUF7600" evidence="1">
    <location>
        <begin position="330"/>
        <end position="481"/>
    </location>
</feature>
<organism evidence="2 3">
    <name type="scientific">Aspergillus cavernicola</name>
    <dbReference type="NCBI Taxonomy" id="176166"/>
    <lineage>
        <taxon>Eukaryota</taxon>
        <taxon>Fungi</taxon>
        <taxon>Dikarya</taxon>
        <taxon>Ascomycota</taxon>
        <taxon>Pezizomycotina</taxon>
        <taxon>Eurotiomycetes</taxon>
        <taxon>Eurotiomycetidae</taxon>
        <taxon>Eurotiales</taxon>
        <taxon>Aspergillaceae</taxon>
        <taxon>Aspergillus</taxon>
        <taxon>Aspergillus subgen. Nidulantes</taxon>
    </lineage>
</organism>
<protein>
    <recommendedName>
        <fullName evidence="1">DUF7600 domain-containing protein</fullName>
    </recommendedName>
</protein>
<dbReference type="SUPFAM" id="SSF81383">
    <property type="entry name" value="F-box domain"/>
    <property type="match status" value="1"/>
</dbReference>
<evidence type="ECO:0000259" key="1">
    <source>
        <dbReference type="Pfam" id="PF24539"/>
    </source>
</evidence>
<dbReference type="InterPro" id="IPR056021">
    <property type="entry name" value="DUF7600"/>
</dbReference>
<evidence type="ECO:0000313" key="3">
    <source>
        <dbReference type="Proteomes" id="UP001610335"/>
    </source>
</evidence>
<name>A0ABR4J2T9_9EURO</name>
<proteinExistence type="predicted"/>
<dbReference type="EMBL" id="JBFXLS010000003">
    <property type="protein sequence ID" value="KAL2833864.1"/>
    <property type="molecule type" value="Genomic_DNA"/>
</dbReference>
<sequence>MDSHLNGHCVICGLYLHHDLDESDPQAYRRPWYAEVRGLYASHVPPSYVSITGIGIIRDQQILAPTDQNLSYTDTADLGQWTLHHVPRQRWAFGLHNSCWKLLCLRLQASTPAVDVAQATFHHFQSISYVGRPRFLIAHSMPLLTQRTDPCVIPTPEQLESFSEDNLTEPDWKLVIQPGLPQNRLFRRLNLELRWEILSYIPCGQLLQLRFVNRELARLAKFSSVPAKYWRSRFCLHQEADNLFLNLNAKRDWRRLFLGYRRCIKGWEIMAMGCRVTTRNLLEPIATLMELQRPVPTHPGDHPVGPLDPQKGHFRIVGSRAVVEVVDFVSGRLSELRSPLRQGCRALSFRMHDLARTYHGGARLGVSFVEIGSKTFVSGMRLVQPEKYPFGNFQLGFHNPVTERWIMIQRFAYLQGFCFAYSDEGLRGLQVLPAGRPATYWVGDAEGPGISHRRIGISSAPSWYALNVGLDQYKIVWIGLCKLKSGQSTSSENAPTA</sequence>
<reference evidence="2 3" key="1">
    <citation type="submission" date="2024-07" db="EMBL/GenBank/DDBJ databases">
        <title>Section-level genome sequencing and comparative genomics of Aspergillus sections Usti and Cavernicolus.</title>
        <authorList>
            <consortium name="Lawrence Berkeley National Laboratory"/>
            <person name="Nybo J.L."/>
            <person name="Vesth T.C."/>
            <person name="Theobald S."/>
            <person name="Frisvad J.C."/>
            <person name="Larsen T.O."/>
            <person name="Kjaerboelling I."/>
            <person name="Rothschild-Mancinelli K."/>
            <person name="Lyhne E.K."/>
            <person name="Kogle M.E."/>
            <person name="Barry K."/>
            <person name="Clum A."/>
            <person name="Na H."/>
            <person name="Ledsgaard L."/>
            <person name="Lin J."/>
            <person name="Lipzen A."/>
            <person name="Kuo A."/>
            <person name="Riley R."/>
            <person name="Mondo S."/>
            <person name="LaButti K."/>
            <person name="Haridas S."/>
            <person name="Pangalinan J."/>
            <person name="Salamov A.A."/>
            <person name="Simmons B.A."/>
            <person name="Magnuson J.K."/>
            <person name="Chen J."/>
            <person name="Drula E."/>
            <person name="Henrissat B."/>
            <person name="Wiebenga A."/>
            <person name="Lubbers R.J."/>
            <person name="Gomes A.C."/>
            <person name="Makela M.R."/>
            <person name="Stajich J."/>
            <person name="Grigoriev I.V."/>
            <person name="Mortensen U.H."/>
            <person name="De vries R.P."/>
            <person name="Baker S.E."/>
            <person name="Andersen M.R."/>
        </authorList>
    </citation>
    <scope>NUCLEOTIDE SEQUENCE [LARGE SCALE GENOMIC DNA]</scope>
    <source>
        <strain evidence="2 3">CBS 600.67</strain>
    </source>
</reference>
<dbReference type="Proteomes" id="UP001610335">
    <property type="component" value="Unassembled WGS sequence"/>
</dbReference>
<accession>A0ABR4J2T9</accession>
<comment type="caution">
    <text evidence="2">The sequence shown here is derived from an EMBL/GenBank/DDBJ whole genome shotgun (WGS) entry which is preliminary data.</text>
</comment>
<dbReference type="InterPro" id="IPR036047">
    <property type="entry name" value="F-box-like_dom_sf"/>
</dbReference>
<keyword evidence="3" id="KW-1185">Reference proteome</keyword>
<gene>
    <name evidence="2" type="ORF">BDW59DRAFT_156665</name>
</gene>
<evidence type="ECO:0000313" key="2">
    <source>
        <dbReference type="EMBL" id="KAL2833864.1"/>
    </source>
</evidence>
<dbReference type="Pfam" id="PF24539">
    <property type="entry name" value="DUF7600"/>
    <property type="match status" value="1"/>
</dbReference>